<accession>A0ABR9KB52</accession>
<evidence type="ECO:0000313" key="1">
    <source>
        <dbReference type="EMBL" id="MBE1559246.1"/>
    </source>
</evidence>
<sequence length="36" mass="3726">MIKTLAILAAAAAAVTVTFGVLGLRKGTRPARRSSR</sequence>
<keyword evidence="2" id="KW-1185">Reference proteome</keyword>
<dbReference type="EMBL" id="JADBEF010000001">
    <property type="protein sequence ID" value="MBE1559246.1"/>
    <property type="molecule type" value="Genomic_DNA"/>
</dbReference>
<comment type="caution">
    <text evidence="1">The sequence shown here is derived from an EMBL/GenBank/DDBJ whole genome shotgun (WGS) entry which is preliminary data.</text>
</comment>
<name>A0ABR9KB52_9ACTN</name>
<reference evidence="1 2" key="1">
    <citation type="submission" date="2020-10" db="EMBL/GenBank/DDBJ databases">
        <title>Sequencing the genomes of 1000 actinobacteria strains.</title>
        <authorList>
            <person name="Klenk H.-P."/>
        </authorList>
    </citation>
    <scope>NUCLEOTIDE SEQUENCE [LARGE SCALE GENOMIC DNA]</scope>
    <source>
        <strain evidence="1 2">DSM 43748</strain>
    </source>
</reference>
<evidence type="ECO:0000313" key="2">
    <source>
        <dbReference type="Proteomes" id="UP000661607"/>
    </source>
</evidence>
<protein>
    <submittedName>
        <fullName evidence="1">Uncharacterized protein</fullName>
    </submittedName>
</protein>
<proteinExistence type="predicted"/>
<gene>
    <name evidence="1" type="ORF">H4W81_002025</name>
</gene>
<organism evidence="1 2">
    <name type="scientific">Nonomuraea africana</name>
    <dbReference type="NCBI Taxonomy" id="46171"/>
    <lineage>
        <taxon>Bacteria</taxon>
        <taxon>Bacillati</taxon>
        <taxon>Actinomycetota</taxon>
        <taxon>Actinomycetes</taxon>
        <taxon>Streptosporangiales</taxon>
        <taxon>Streptosporangiaceae</taxon>
        <taxon>Nonomuraea</taxon>
    </lineage>
</organism>
<dbReference type="Proteomes" id="UP000661607">
    <property type="component" value="Unassembled WGS sequence"/>
</dbReference>